<evidence type="ECO:0000313" key="11">
    <source>
        <dbReference type="EMBL" id="GAA4650891.1"/>
    </source>
</evidence>
<evidence type="ECO:0000256" key="3">
    <source>
        <dbReference type="ARBA" id="ARBA00008766"/>
    </source>
</evidence>
<comment type="caution">
    <text evidence="11">The sequence shown here is derived from an EMBL/GenBank/DDBJ whole genome shotgun (WGS) entry which is preliminary data.</text>
</comment>
<accession>A0ABP8V4N8</accession>
<sequence>MKKLAMTEYGKRRQQLMQAIGNDGVAILPAASEKIRNRDSEYLYRQDSDFYYLTGFNEPEAVLVLIPGREAGVSILFCRDRDPLMETWHGRRAGQEGAVQQYGMDQAFSFGELDQVMPGLLDGRQTIYFTLGVLPDFDGRLNGWVNNLKARERRGAVAPSMVSGLDVLVHEMRLFKSDAELEIMREACAISAGAHRRAMTICRPGLYEYQLEAELQHEFIHHGARVPAYNSIVGSGENACILHYTENDRQMCDGDLVLIDAGCELDNYAADITRTFPVNGVFSPEQRALYSLVLKAQEQAIATIRPGNPWTSFHDAAIRTLTEGLVDLGILSGDVDQLIKDEAYRPFYMHGTGHWLGMDVHDVGNHKVNGEWRKFEPGMVLTVEPGLYIAPDNTDVEEKWRGIGIRIEDNVLVTAEGCEILTSAAEKDPEAIEALMKGQDWS</sequence>
<proteinExistence type="inferred from homology"/>
<dbReference type="InterPro" id="IPR036005">
    <property type="entry name" value="Creatinase/aminopeptidase-like"/>
</dbReference>
<evidence type="ECO:0000256" key="9">
    <source>
        <dbReference type="ARBA" id="ARBA00023211"/>
    </source>
</evidence>
<dbReference type="GO" id="GO:0004177">
    <property type="term" value="F:aminopeptidase activity"/>
    <property type="evidence" value="ECO:0007669"/>
    <property type="project" value="UniProtKB-KW"/>
</dbReference>
<evidence type="ECO:0000256" key="6">
    <source>
        <dbReference type="ARBA" id="ARBA00022723"/>
    </source>
</evidence>
<dbReference type="InterPro" id="IPR001131">
    <property type="entry name" value="Peptidase_M24B_aminopep-P_CS"/>
</dbReference>
<dbReference type="CDD" id="cd01087">
    <property type="entry name" value="Prolidase"/>
    <property type="match status" value="1"/>
</dbReference>
<dbReference type="Pfam" id="PF05195">
    <property type="entry name" value="AMP_N"/>
    <property type="match status" value="1"/>
</dbReference>
<dbReference type="RefSeq" id="WP_345197157.1">
    <property type="nucleotide sequence ID" value="NZ_BAABFL010000426.1"/>
</dbReference>
<dbReference type="SMART" id="SM01011">
    <property type="entry name" value="AMP_N"/>
    <property type="match status" value="1"/>
</dbReference>
<dbReference type="InterPro" id="IPR000994">
    <property type="entry name" value="Pept_M24"/>
</dbReference>
<dbReference type="EMBL" id="BAABFL010000426">
    <property type="protein sequence ID" value="GAA4650891.1"/>
    <property type="molecule type" value="Genomic_DNA"/>
</dbReference>
<organism evidence="11 12">
    <name type="scientific">Kistimonas scapharcae</name>
    <dbReference type="NCBI Taxonomy" id="1036133"/>
    <lineage>
        <taxon>Bacteria</taxon>
        <taxon>Pseudomonadati</taxon>
        <taxon>Pseudomonadota</taxon>
        <taxon>Gammaproteobacteria</taxon>
        <taxon>Oceanospirillales</taxon>
        <taxon>Endozoicomonadaceae</taxon>
        <taxon>Kistimonas</taxon>
    </lineage>
</organism>
<keyword evidence="9" id="KW-0464">Manganese</keyword>
<keyword evidence="8" id="KW-0482">Metalloprotease</keyword>
<dbReference type="SUPFAM" id="SSF53092">
    <property type="entry name" value="Creatinase/prolidase N-terminal domain"/>
    <property type="match status" value="1"/>
</dbReference>
<evidence type="ECO:0000256" key="4">
    <source>
        <dbReference type="ARBA" id="ARBA00012574"/>
    </source>
</evidence>
<keyword evidence="11" id="KW-0031">Aminopeptidase</keyword>
<name>A0ABP8V4N8_9GAMM</name>
<evidence type="ECO:0000256" key="2">
    <source>
        <dbReference type="ARBA" id="ARBA00001936"/>
    </source>
</evidence>
<gene>
    <name evidence="11" type="primary">pepP</name>
    <name evidence="11" type="ORF">GCM10023116_31740</name>
</gene>
<protein>
    <recommendedName>
        <fullName evidence="4">Xaa-Pro aminopeptidase</fullName>
        <ecNumber evidence="4">3.4.11.9</ecNumber>
    </recommendedName>
</protein>
<keyword evidence="7" id="KW-0378">Hydrolase</keyword>
<dbReference type="InterPro" id="IPR052433">
    <property type="entry name" value="X-Pro_dipept-like"/>
</dbReference>
<dbReference type="PRINTS" id="PR00599">
    <property type="entry name" value="MAPEPTIDASE"/>
</dbReference>
<dbReference type="Proteomes" id="UP001500604">
    <property type="component" value="Unassembled WGS sequence"/>
</dbReference>
<dbReference type="Gene3D" id="3.90.230.10">
    <property type="entry name" value="Creatinase/methionine aminopeptidase superfamily"/>
    <property type="match status" value="1"/>
</dbReference>
<dbReference type="InterPro" id="IPR001714">
    <property type="entry name" value="Pept_M24_MAP"/>
</dbReference>
<dbReference type="EC" id="3.4.11.9" evidence="4"/>
<dbReference type="PANTHER" id="PTHR43226">
    <property type="entry name" value="XAA-PRO AMINOPEPTIDASE 3"/>
    <property type="match status" value="1"/>
</dbReference>
<evidence type="ECO:0000259" key="10">
    <source>
        <dbReference type="SMART" id="SM01011"/>
    </source>
</evidence>
<dbReference type="InterPro" id="IPR029149">
    <property type="entry name" value="Creatin/AminoP/Spt16_N"/>
</dbReference>
<evidence type="ECO:0000256" key="7">
    <source>
        <dbReference type="ARBA" id="ARBA00022801"/>
    </source>
</evidence>
<evidence type="ECO:0000313" key="12">
    <source>
        <dbReference type="Proteomes" id="UP001500604"/>
    </source>
</evidence>
<feature type="domain" description="Aminopeptidase P N-terminal" evidence="10">
    <location>
        <begin position="4"/>
        <end position="138"/>
    </location>
</feature>
<comment type="similarity">
    <text evidence="3">Belongs to the peptidase M24B family.</text>
</comment>
<evidence type="ECO:0000256" key="5">
    <source>
        <dbReference type="ARBA" id="ARBA00022670"/>
    </source>
</evidence>
<keyword evidence="5" id="KW-0645">Protease</keyword>
<dbReference type="SUPFAM" id="SSF55920">
    <property type="entry name" value="Creatinase/aminopeptidase"/>
    <property type="match status" value="1"/>
</dbReference>
<dbReference type="InterPro" id="IPR007865">
    <property type="entry name" value="Aminopep_P_N"/>
</dbReference>
<dbReference type="Gene3D" id="3.40.350.10">
    <property type="entry name" value="Creatinase/prolidase N-terminal domain"/>
    <property type="match status" value="1"/>
</dbReference>
<comment type="cofactor">
    <cofactor evidence="2">
        <name>Mn(2+)</name>
        <dbReference type="ChEBI" id="CHEBI:29035"/>
    </cofactor>
</comment>
<comment type="catalytic activity">
    <reaction evidence="1">
        <text>Release of any N-terminal amino acid, including proline, that is linked to proline, even from a dipeptide or tripeptide.</text>
        <dbReference type="EC" id="3.4.11.9"/>
    </reaction>
</comment>
<dbReference type="PANTHER" id="PTHR43226:SF4">
    <property type="entry name" value="XAA-PRO AMINOPEPTIDASE 3"/>
    <property type="match status" value="1"/>
</dbReference>
<reference evidence="12" key="1">
    <citation type="journal article" date="2019" name="Int. J. Syst. Evol. Microbiol.">
        <title>The Global Catalogue of Microorganisms (GCM) 10K type strain sequencing project: providing services to taxonomists for standard genome sequencing and annotation.</title>
        <authorList>
            <consortium name="The Broad Institute Genomics Platform"/>
            <consortium name="The Broad Institute Genome Sequencing Center for Infectious Disease"/>
            <person name="Wu L."/>
            <person name="Ma J."/>
        </authorList>
    </citation>
    <scope>NUCLEOTIDE SEQUENCE [LARGE SCALE GENOMIC DNA]</scope>
    <source>
        <strain evidence="12">JCM 17805</strain>
    </source>
</reference>
<evidence type="ECO:0000256" key="8">
    <source>
        <dbReference type="ARBA" id="ARBA00023049"/>
    </source>
</evidence>
<keyword evidence="6" id="KW-0479">Metal-binding</keyword>
<dbReference type="PROSITE" id="PS00491">
    <property type="entry name" value="PROLINE_PEPTIDASE"/>
    <property type="match status" value="1"/>
</dbReference>
<dbReference type="NCBIfam" id="NF008131">
    <property type="entry name" value="PRK10879.1"/>
    <property type="match status" value="1"/>
</dbReference>
<dbReference type="Pfam" id="PF00557">
    <property type="entry name" value="Peptidase_M24"/>
    <property type="match status" value="1"/>
</dbReference>
<evidence type="ECO:0000256" key="1">
    <source>
        <dbReference type="ARBA" id="ARBA00001424"/>
    </source>
</evidence>
<keyword evidence="12" id="KW-1185">Reference proteome</keyword>